<dbReference type="Pfam" id="PF13521">
    <property type="entry name" value="AAA_28"/>
    <property type="match status" value="1"/>
</dbReference>
<sequence>MKIIVTGGPGMGKTSIIDTLKEMGYSTVPESGRNIIRNQAETCGDRLPWKDRKGFAEEMFHQAIEDFNCADRHDSLTFFDRGLPDAIGYLLLCQIPVPEAMWLAAQQYRYYEKVFITHPWKDIYINDEERKQTFEEAIKTFEVMDTLYRHLGYRVIEIPQTAVSERAGFILQEIGK</sequence>
<dbReference type="RefSeq" id="WP_307449628.1">
    <property type="nucleotide sequence ID" value="NZ_JAUTAL010000001.1"/>
</dbReference>
<name>A0ABU0TKJ9_9FLAO</name>
<keyword evidence="3" id="KW-1185">Reference proteome</keyword>
<dbReference type="Gene3D" id="3.40.50.300">
    <property type="entry name" value="P-loop containing nucleotide triphosphate hydrolases"/>
    <property type="match status" value="1"/>
</dbReference>
<evidence type="ECO:0000313" key="3">
    <source>
        <dbReference type="Proteomes" id="UP001225072"/>
    </source>
</evidence>
<organism evidence="2 3">
    <name type="scientific">Chryseobacterium camelliae</name>
    <dbReference type="NCBI Taxonomy" id="1265445"/>
    <lineage>
        <taxon>Bacteria</taxon>
        <taxon>Pseudomonadati</taxon>
        <taxon>Bacteroidota</taxon>
        <taxon>Flavobacteriia</taxon>
        <taxon>Flavobacteriales</taxon>
        <taxon>Weeksellaceae</taxon>
        <taxon>Chryseobacterium group</taxon>
        <taxon>Chryseobacterium</taxon>
    </lineage>
</organism>
<evidence type="ECO:0000313" key="2">
    <source>
        <dbReference type="EMBL" id="MDQ1096738.1"/>
    </source>
</evidence>
<gene>
    <name evidence="2" type="ORF">QE404_001885</name>
</gene>
<dbReference type="SUPFAM" id="SSF52540">
    <property type="entry name" value="P-loop containing nucleoside triphosphate hydrolases"/>
    <property type="match status" value="1"/>
</dbReference>
<accession>A0ABU0TKJ9</accession>
<reference evidence="2 3" key="1">
    <citation type="submission" date="2023-07" db="EMBL/GenBank/DDBJ databases">
        <title>Functional and genomic diversity of the sorghum phyllosphere microbiome.</title>
        <authorList>
            <person name="Shade A."/>
        </authorList>
    </citation>
    <scope>NUCLEOTIDE SEQUENCE [LARGE SCALE GENOMIC DNA]</scope>
    <source>
        <strain evidence="2 3">SORGH_AS_1064</strain>
    </source>
</reference>
<dbReference type="InterPro" id="IPR038727">
    <property type="entry name" value="NadR/Ttd14_AAA_dom"/>
</dbReference>
<dbReference type="EMBL" id="JAUTAL010000001">
    <property type="protein sequence ID" value="MDQ1096738.1"/>
    <property type="molecule type" value="Genomic_DNA"/>
</dbReference>
<evidence type="ECO:0000259" key="1">
    <source>
        <dbReference type="Pfam" id="PF13521"/>
    </source>
</evidence>
<comment type="caution">
    <text evidence="2">The sequence shown here is derived from an EMBL/GenBank/DDBJ whole genome shotgun (WGS) entry which is preliminary data.</text>
</comment>
<dbReference type="InterPro" id="IPR027417">
    <property type="entry name" value="P-loop_NTPase"/>
</dbReference>
<proteinExistence type="predicted"/>
<protein>
    <submittedName>
        <fullName evidence="2">ATPase</fullName>
    </submittedName>
</protein>
<dbReference type="Proteomes" id="UP001225072">
    <property type="component" value="Unassembled WGS sequence"/>
</dbReference>
<feature type="domain" description="NadR/Ttd14 AAA" evidence="1">
    <location>
        <begin position="2"/>
        <end position="166"/>
    </location>
</feature>